<keyword evidence="3" id="KW-1185">Reference proteome</keyword>
<accession>A0AAV7L990</accession>
<evidence type="ECO:0000313" key="3">
    <source>
        <dbReference type="Proteomes" id="UP001066276"/>
    </source>
</evidence>
<reference evidence="2" key="1">
    <citation type="journal article" date="2022" name="bioRxiv">
        <title>Sequencing and chromosome-scale assembly of the giantPleurodeles waltlgenome.</title>
        <authorList>
            <person name="Brown T."/>
            <person name="Elewa A."/>
            <person name="Iarovenko S."/>
            <person name="Subramanian E."/>
            <person name="Araus A.J."/>
            <person name="Petzold A."/>
            <person name="Susuki M."/>
            <person name="Suzuki K.-i.T."/>
            <person name="Hayashi T."/>
            <person name="Toyoda A."/>
            <person name="Oliveira C."/>
            <person name="Osipova E."/>
            <person name="Leigh N.D."/>
            <person name="Simon A."/>
            <person name="Yun M.H."/>
        </authorList>
    </citation>
    <scope>NUCLEOTIDE SEQUENCE</scope>
    <source>
        <strain evidence="2">20211129_DDA</strain>
        <tissue evidence="2">Liver</tissue>
    </source>
</reference>
<feature type="region of interest" description="Disordered" evidence="1">
    <location>
        <begin position="70"/>
        <end position="89"/>
    </location>
</feature>
<dbReference type="EMBL" id="JANPWB010000015">
    <property type="protein sequence ID" value="KAJ1088206.1"/>
    <property type="molecule type" value="Genomic_DNA"/>
</dbReference>
<name>A0AAV7L990_PLEWA</name>
<dbReference type="Proteomes" id="UP001066276">
    <property type="component" value="Chromosome 11"/>
</dbReference>
<protein>
    <submittedName>
        <fullName evidence="2">Uncharacterized protein</fullName>
    </submittedName>
</protein>
<feature type="region of interest" description="Disordered" evidence="1">
    <location>
        <begin position="1"/>
        <end position="28"/>
    </location>
</feature>
<proteinExistence type="predicted"/>
<feature type="compositionally biased region" description="Basic and acidic residues" evidence="1">
    <location>
        <begin position="1"/>
        <end position="14"/>
    </location>
</feature>
<sequence>MAESRTAQREDALRGARRTGVVLRPDRGENPRLDEILRSRVLCASQMASAIKRLEWGSRTAVRAKQRCGRSDPWTACGQRNALGEDGEP</sequence>
<evidence type="ECO:0000313" key="2">
    <source>
        <dbReference type="EMBL" id="KAJ1088206.1"/>
    </source>
</evidence>
<gene>
    <name evidence="2" type="ORF">NDU88_001365</name>
</gene>
<organism evidence="2 3">
    <name type="scientific">Pleurodeles waltl</name>
    <name type="common">Iberian ribbed newt</name>
    <dbReference type="NCBI Taxonomy" id="8319"/>
    <lineage>
        <taxon>Eukaryota</taxon>
        <taxon>Metazoa</taxon>
        <taxon>Chordata</taxon>
        <taxon>Craniata</taxon>
        <taxon>Vertebrata</taxon>
        <taxon>Euteleostomi</taxon>
        <taxon>Amphibia</taxon>
        <taxon>Batrachia</taxon>
        <taxon>Caudata</taxon>
        <taxon>Salamandroidea</taxon>
        <taxon>Salamandridae</taxon>
        <taxon>Pleurodelinae</taxon>
        <taxon>Pleurodeles</taxon>
    </lineage>
</organism>
<comment type="caution">
    <text evidence="2">The sequence shown here is derived from an EMBL/GenBank/DDBJ whole genome shotgun (WGS) entry which is preliminary data.</text>
</comment>
<dbReference type="AlphaFoldDB" id="A0AAV7L990"/>
<evidence type="ECO:0000256" key="1">
    <source>
        <dbReference type="SAM" id="MobiDB-lite"/>
    </source>
</evidence>